<dbReference type="InterPro" id="IPR011123">
    <property type="entry name" value="Y_Y_Y"/>
</dbReference>
<dbReference type="PANTHER" id="PTHR43547">
    <property type="entry name" value="TWO-COMPONENT HISTIDINE KINASE"/>
    <property type="match status" value="1"/>
</dbReference>
<keyword evidence="3" id="KW-0812">Transmembrane</keyword>
<dbReference type="AlphaFoldDB" id="A0A937FBN8"/>
<evidence type="ECO:0000313" key="6">
    <source>
        <dbReference type="Proteomes" id="UP000659388"/>
    </source>
</evidence>
<evidence type="ECO:0000313" key="5">
    <source>
        <dbReference type="EMBL" id="MBL3658702.1"/>
    </source>
</evidence>
<reference evidence="5" key="1">
    <citation type="submission" date="2021-01" db="EMBL/GenBank/DDBJ databases">
        <title>Fulvivirga kasyanovii gen. nov., sp nov., a novel member of the phylum Bacteroidetes isolated from seawater in a mussel farm.</title>
        <authorList>
            <person name="Zhao L.-H."/>
            <person name="Wang Z.-J."/>
        </authorList>
    </citation>
    <scope>NUCLEOTIDE SEQUENCE</scope>
    <source>
        <strain evidence="5">2943</strain>
    </source>
</reference>
<keyword evidence="1" id="KW-0597">Phosphoprotein</keyword>
<protein>
    <recommendedName>
        <fullName evidence="4">HTH luxR-type domain-containing protein</fullName>
    </recommendedName>
</protein>
<dbReference type="RefSeq" id="WP_202246495.1">
    <property type="nucleotide sequence ID" value="NZ_JAESIY010000015.1"/>
</dbReference>
<evidence type="ECO:0000256" key="3">
    <source>
        <dbReference type="SAM" id="Phobius"/>
    </source>
</evidence>
<comment type="caution">
    <text evidence="5">The sequence shown here is derived from an EMBL/GenBank/DDBJ whole genome shotgun (WGS) entry which is preliminary data.</text>
</comment>
<dbReference type="Proteomes" id="UP000659388">
    <property type="component" value="Unassembled WGS sequence"/>
</dbReference>
<dbReference type="Pfam" id="PF07495">
    <property type="entry name" value="Y_Y_Y"/>
    <property type="match status" value="1"/>
</dbReference>
<feature type="transmembrane region" description="Helical" evidence="3">
    <location>
        <begin position="750"/>
        <end position="770"/>
    </location>
</feature>
<keyword evidence="2" id="KW-0175">Coiled coil</keyword>
<proteinExistence type="predicted"/>
<dbReference type="InterPro" id="IPR000792">
    <property type="entry name" value="Tscrpt_reg_LuxR_C"/>
</dbReference>
<keyword evidence="3" id="KW-0472">Membrane</keyword>
<dbReference type="GO" id="GO:0006355">
    <property type="term" value="P:regulation of DNA-templated transcription"/>
    <property type="evidence" value="ECO:0007669"/>
    <property type="project" value="InterPro"/>
</dbReference>
<organism evidence="5 6">
    <name type="scientific">Fulvivirga sediminis</name>
    <dbReference type="NCBI Taxonomy" id="2803949"/>
    <lineage>
        <taxon>Bacteria</taxon>
        <taxon>Pseudomonadati</taxon>
        <taxon>Bacteroidota</taxon>
        <taxon>Cytophagia</taxon>
        <taxon>Cytophagales</taxon>
        <taxon>Fulvivirgaceae</taxon>
        <taxon>Fulvivirga</taxon>
    </lineage>
</organism>
<dbReference type="SUPFAM" id="SSF46894">
    <property type="entry name" value="C-terminal effector domain of the bipartite response regulators"/>
    <property type="match status" value="1"/>
</dbReference>
<dbReference type="InterPro" id="IPR015943">
    <property type="entry name" value="WD40/YVTN_repeat-like_dom_sf"/>
</dbReference>
<evidence type="ECO:0000259" key="4">
    <source>
        <dbReference type="SMART" id="SM00421"/>
    </source>
</evidence>
<feature type="coiled-coil region" evidence="2">
    <location>
        <begin position="771"/>
        <end position="802"/>
    </location>
</feature>
<dbReference type="SMART" id="SM00421">
    <property type="entry name" value="HTH_LUXR"/>
    <property type="match status" value="1"/>
</dbReference>
<dbReference type="InterPro" id="IPR036388">
    <property type="entry name" value="WH-like_DNA-bd_sf"/>
</dbReference>
<dbReference type="Pfam" id="PF00196">
    <property type="entry name" value="GerE"/>
    <property type="match status" value="1"/>
</dbReference>
<dbReference type="GO" id="GO:0000155">
    <property type="term" value="F:phosphorelay sensor kinase activity"/>
    <property type="evidence" value="ECO:0007669"/>
    <property type="project" value="TreeGrafter"/>
</dbReference>
<dbReference type="InterPro" id="IPR016032">
    <property type="entry name" value="Sig_transdc_resp-reg_C-effctor"/>
</dbReference>
<feature type="domain" description="HTH luxR-type" evidence="4">
    <location>
        <begin position="902"/>
        <end position="959"/>
    </location>
</feature>
<dbReference type="InterPro" id="IPR013783">
    <property type="entry name" value="Ig-like_fold"/>
</dbReference>
<gene>
    <name evidence="5" type="ORF">JL102_21305</name>
</gene>
<evidence type="ECO:0000256" key="1">
    <source>
        <dbReference type="ARBA" id="ARBA00022553"/>
    </source>
</evidence>
<keyword evidence="6" id="KW-1185">Reference proteome</keyword>
<sequence>MLSSTSKYWITLLFSFLVITLSPIKAQDLVSSIAGKPGIVHYTQKDFRADQQFWAVCEDNNGILYFGNNDGAIIFDGETWHKVSIPNNSSIRCLAADSLGNVYAGAFNEFGLIKKDKSGNYYYQSLFDSLKFNDSKIENLWEVHILRSNVIFRSFGKLIVISGNKVTQLPSRSYFVKSFVVNDSYYVHDQKEGLYKLNLDNMQLQQSLTYAQMKQEDLISLLPITNSREVLGVSKTGTIFNIDLDKGSSELLSQIFTKGSNQVESAIMGKDGYYYLATLSEGILKMDQQGHILNNKDYLPSLQDKSVLNLYQTHQGNLWALLNRGLDYITFNSPISAVFEGASIYDVSINENEIYLATNQGLFYSNSVNIQKPIFKKIPSTEGQAWSIDKHKGDLLASHDKGIFVLQQGLAHKIGDETGIWKTIPISEDENTFLAATYSGLLVIEKKDGHWVYKNRIKGFDESTRDILETETPGTYWVCHGFKGVFRIKMDESYTRVTSVEHFTTQNGFNYPYSINVTRWQNQIVFTTDEGIFTYNQRSNQFEPFKALNAILDSTYNTRTLIEHEDKTWFIQDDEAGYFITKYPDELEKGYFLRFKGDFNRGMECIVPVSEDQVMLGTKRGLYLFDLTYKDRAQEAHTMITKAQYYKEETQNSLTLNGDKRVVLPNGTNTLRFDFAVPQMQNDADIQYSYKLEDVDNKWSDWTLASYKEYAHLMPGKYTFKVKSRSLIGTKGDIASISFEILPLWYQTTWAAIAYFLMAVGLTAFIINWVKKKIAKENAKARAEEQKAKKLLELEVAQLKLKAEKDKISRDKVILQENIIHKSKELANYTMLLVKKKEIFSEIQEDIKVLRSQVKTEGSRKKLQSMYAKINDHVIGEEYMNVFESNFEKVHHDFFTNLKDKYPDLTQRELRICAFIKMNLSNKEISPLLNISVRGVETARYRIRKKLHLEHDSNFTEFLEKIVSK</sequence>
<name>A0A937FBN8_9BACT</name>
<dbReference type="Gene3D" id="2.60.40.10">
    <property type="entry name" value="Immunoglobulins"/>
    <property type="match status" value="1"/>
</dbReference>
<dbReference type="Gene3D" id="1.10.10.10">
    <property type="entry name" value="Winged helix-like DNA-binding domain superfamily/Winged helix DNA-binding domain"/>
    <property type="match status" value="1"/>
</dbReference>
<accession>A0A937FBN8</accession>
<dbReference type="Gene3D" id="2.130.10.10">
    <property type="entry name" value="YVTN repeat-like/Quinoprotein amine dehydrogenase"/>
    <property type="match status" value="3"/>
</dbReference>
<evidence type="ECO:0000256" key="2">
    <source>
        <dbReference type="SAM" id="Coils"/>
    </source>
</evidence>
<dbReference type="PANTHER" id="PTHR43547:SF2">
    <property type="entry name" value="HYBRID SIGNAL TRANSDUCTION HISTIDINE KINASE C"/>
    <property type="match status" value="1"/>
</dbReference>
<dbReference type="GO" id="GO:0003677">
    <property type="term" value="F:DNA binding"/>
    <property type="evidence" value="ECO:0007669"/>
    <property type="project" value="InterPro"/>
</dbReference>
<dbReference type="EMBL" id="JAESIY010000015">
    <property type="protein sequence ID" value="MBL3658702.1"/>
    <property type="molecule type" value="Genomic_DNA"/>
</dbReference>
<dbReference type="SUPFAM" id="SSF63829">
    <property type="entry name" value="Calcium-dependent phosphotriesterase"/>
    <property type="match status" value="1"/>
</dbReference>
<keyword evidence="3" id="KW-1133">Transmembrane helix</keyword>